<dbReference type="Pfam" id="PF00112">
    <property type="entry name" value="Peptidase_C1"/>
    <property type="match status" value="2"/>
</dbReference>
<feature type="signal peptide" evidence="7">
    <location>
        <begin position="1"/>
        <end position="17"/>
    </location>
</feature>
<keyword evidence="3" id="KW-0378">Hydrolase</keyword>
<dbReference type="PROSITE" id="PS00639">
    <property type="entry name" value="THIOL_PROTEASE_HIS"/>
    <property type="match status" value="2"/>
</dbReference>
<dbReference type="InterPro" id="IPR013128">
    <property type="entry name" value="Peptidase_C1A"/>
</dbReference>
<dbReference type="InterPro" id="IPR000668">
    <property type="entry name" value="Peptidase_C1A_C"/>
</dbReference>
<sequence length="689" mass="76841">MKTLVVFLLAAIAVTQAVSFLDLVLEEWKTFKVQHKKGYNSDIEEKFRMKIFMENKHKIAKHNAKYEMGLVPYKLQINKYADMLHHEFVNTLNGFNKTKPGMLQSYQKPVGAKFIAPAHVELPKSVDWRQEGAVTPIKDQGHCGSCWSFSATGALEGQHFRQTGKLVSLSEQNLIDCSGKYGNNGCNGGLMDNAFKYIRDNKGLDTESTYPYEAEDDECRYNARNSGAEDVGFVDIPEGDEEKLKAAIATIGPVSVAIDASHQTFQFYSTGVYYEPECSSTELDHGVLVVGYGTSENGQDYWLVKNSWGETWGDKGYIKMARNKDNHCGIASSAILYNFGKFKMKPVVGMLLFTFVIAADSISMYQTLGEEWKTFKLTYNKNYSTTLEDKMRFAIFLDNRHKIAKHNRDFEMGLVSFSLALNQFGDMTLHEFASKMNGFNRTARVDQAMYNAEEKSDEGASFVEPANVELPDEVDWRKQGAVTPVKNQGDCGSCWAFSATGSLEGQHFRHNGSLISLSEQNLVDCSGRFGNDGCDGGLMNNAFTYVKVNRGLDSEKSYPYEAEDDRCRYNPKNSAADDAGYVNIPTGSESKLQAAVATVGPISVAIDADSDSFMFYHSGVYYEPDCSQTDLDHGVLAIGYGTDSKTGKQFWLVKNSWGEDWGEKGYIRMSRNRHNNCGIATAASYPLVK</sequence>
<dbReference type="GO" id="GO:0006508">
    <property type="term" value="P:proteolysis"/>
    <property type="evidence" value="ECO:0007669"/>
    <property type="project" value="UniProtKB-KW"/>
</dbReference>
<feature type="domain" description="Peptidase C1A papain C-terminal" evidence="8">
    <location>
        <begin position="122"/>
        <end position="338"/>
    </location>
</feature>
<proteinExistence type="inferred from homology"/>
<dbReference type="InterPro" id="IPR038765">
    <property type="entry name" value="Papain-like_cys_pep_sf"/>
</dbReference>
<dbReference type="GO" id="GO:0008234">
    <property type="term" value="F:cysteine-type peptidase activity"/>
    <property type="evidence" value="ECO:0007669"/>
    <property type="project" value="UniProtKB-KW"/>
</dbReference>
<evidence type="ECO:0000256" key="2">
    <source>
        <dbReference type="ARBA" id="ARBA00022670"/>
    </source>
</evidence>
<dbReference type="InterPro" id="IPR000169">
    <property type="entry name" value="Pept_cys_AS"/>
</dbReference>
<dbReference type="SMART" id="SM00848">
    <property type="entry name" value="Inhibitor_I29"/>
    <property type="match status" value="2"/>
</dbReference>
<dbReference type="CDD" id="cd02248">
    <property type="entry name" value="Peptidase_C1A"/>
    <property type="match status" value="2"/>
</dbReference>
<evidence type="ECO:0000256" key="4">
    <source>
        <dbReference type="ARBA" id="ARBA00022807"/>
    </source>
</evidence>
<dbReference type="PROSITE" id="PS00640">
    <property type="entry name" value="THIOL_PROTEASE_ASN"/>
    <property type="match status" value="2"/>
</dbReference>
<dbReference type="FunFam" id="3.90.70.10:FF:000006">
    <property type="entry name" value="Cathepsin S"/>
    <property type="match status" value="2"/>
</dbReference>
<evidence type="ECO:0000313" key="11">
    <source>
        <dbReference type="Proteomes" id="UP000215335"/>
    </source>
</evidence>
<dbReference type="PANTHER" id="PTHR12411">
    <property type="entry name" value="CYSTEINE PROTEASE FAMILY C1-RELATED"/>
    <property type="match status" value="1"/>
</dbReference>
<evidence type="ECO:0000313" key="10">
    <source>
        <dbReference type="EMBL" id="OXU25714.1"/>
    </source>
</evidence>
<dbReference type="STRING" id="543379.A0A232F4K0"/>
<feature type="chain" id="PRO_5013280165" description="Cathepsin L" evidence="7">
    <location>
        <begin position="18"/>
        <end position="689"/>
    </location>
</feature>
<dbReference type="Proteomes" id="UP000215335">
    <property type="component" value="Unassembled WGS sequence"/>
</dbReference>
<feature type="domain" description="Cathepsin propeptide inhibitor" evidence="9">
    <location>
        <begin position="28"/>
        <end position="88"/>
    </location>
</feature>
<dbReference type="SUPFAM" id="SSF54001">
    <property type="entry name" value="Cysteine proteinases"/>
    <property type="match status" value="2"/>
</dbReference>
<dbReference type="InterPro" id="IPR013201">
    <property type="entry name" value="Prot_inhib_I29"/>
</dbReference>
<evidence type="ECO:0000259" key="8">
    <source>
        <dbReference type="SMART" id="SM00645"/>
    </source>
</evidence>
<evidence type="ECO:0000256" key="1">
    <source>
        <dbReference type="ARBA" id="ARBA00008455"/>
    </source>
</evidence>
<organism evidence="10 11">
    <name type="scientific">Trichomalopsis sarcophagae</name>
    <dbReference type="NCBI Taxonomy" id="543379"/>
    <lineage>
        <taxon>Eukaryota</taxon>
        <taxon>Metazoa</taxon>
        <taxon>Ecdysozoa</taxon>
        <taxon>Arthropoda</taxon>
        <taxon>Hexapoda</taxon>
        <taxon>Insecta</taxon>
        <taxon>Pterygota</taxon>
        <taxon>Neoptera</taxon>
        <taxon>Endopterygota</taxon>
        <taxon>Hymenoptera</taxon>
        <taxon>Apocrita</taxon>
        <taxon>Proctotrupomorpha</taxon>
        <taxon>Chalcidoidea</taxon>
        <taxon>Pteromalidae</taxon>
        <taxon>Pteromalinae</taxon>
        <taxon>Trichomalopsis</taxon>
    </lineage>
</organism>
<feature type="domain" description="Peptidase C1A papain C-terminal" evidence="8">
    <location>
        <begin position="470"/>
        <end position="687"/>
    </location>
</feature>
<dbReference type="Pfam" id="PF08246">
    <property type="entry name" value="Inhibitor_I29"/>
    <property type="match status" value="2"/>
</dbReference>
<dbReference type="Gene3D" id="3.90.70.10">
    <property type="entry name" value="Cysteine proteinases"/>
    <property type="match status" value="2"/>
</dbReference>
<protein>
    <recommendedName>
        <fullName evidence="12">Cathepsin L</fullName>
    </recommendedName>
</protein>
<keyword evidence="4" id="KW-0788">Thiol protease</keyword>
<feature type="domain" description="Cathepsin propeptide inhibitor" evidence="9">
    <location>
        <begin position="372"/>
        <end position="432"/>
    </location>
</feature>
<dbReference type="InterPro" id="IPR025660">
    <property type="entry name" value="Pept_his_AS"/>
</dbReference>
<keyword evidence="11" id="KW-1185">Reference proteome</keyword>
<dbReference type="EMBL" id="NNAY01000962">
    <property type="protein sequence ID" value="OXU25714.1"/>
    <property type="molecule type" value="Genomic_DNA"/>
</dbReference>
<dbReference type="PROSITE" id="PS00139">
    <property type="entry name" value="THIOL_PROTEASE_CYS"/>
    <property type="match status" value="2"/>
</dbReference>
<dbReference type="AlphaFoldDB" id="A0A232F4K0"/>
<comment type="caution">
    <text evidence="10">The sequence shown here is derived from an EMBL/GenBank/DDBJ whole genome shotgun (WGS) entry which is preliminary data.</text>
</comment>
<gene>
    <name evidence="10" type="ORF">TSAR_014403</name>
</gene>
<name>A0A232F4K0_9HYME</name>
<evidence type="ECO:0000256" key="6">
    <source>
        <dbReference type="ARBA" id="ARBA00023157"/>
    </source>
</evidence>
<keyword evidence="2" id="KW-0645">Protease</keyword>
<reference evidence="10 11" key="1">
    <citation type="journal article" date="2017" name="Curr. Biol.">
        <title>The Evolution of Venom by Co-option of Single-Copy Genes.</title>
        <authorList>
            <person name="Martinson E.O."/>
            <person name="Mrinalini"/>
            <person name="Kelkar Y.D."/>
            <person name="Chang C.H."/>
            <person name="Werren J.H."/>
        </authorList>
    </citation>
    <scope>NUCLEOTIDE SEQUENCE [LARGE SCALE GENOMIC DNA]</scope>
    <source>
        <strain evidence="10 11">Alberta</strain>
        <tissue evidence="10">Whole body</tissue>
    </source>
</reference>
<dbReference type="OrthoDB" id="10253408at2759"/>
<evidence type="ECO:0000256" key="7">
    <source>
        <dbReference type="SAM" id="SignalP"/>
    </source>
</evidence>
<dbReference type="SMART" id="SM00645">
    <property type="entry name" value="Pept_C1"/>
    <property type="match status" value="2"/>
</dbReference>
<comment type="similarity">
    <text evidence="1">Belongs to the peptidase C1 family.</text>
</comment>
<evidence type="ECO:0000256" key="5">
    <source>
        <dbReference type="ARBA" id="ARBA00023145"/>
    </source>
</evidence>
<evidence type="ECO:0000259" key="9">
    <source>
        <dbReference type="SMART" id="SM00848"/>
    </source>
</evidence>
<dbReference type="InterPro" id="IPR039417">
    <property type="entry name" value="Peptidase_C1A_papain-like"/>
</dbReference>
<dbReference type="PRINTS" id="PR00705">
    <property type="entry name" value="PAPAIN"/>
</dbReference>
<keyword evidence="6" id="KW-1015">Disulfide bond</keyword>
<dbReference type="InterPro" id="IPR025661">
    <property type="entry name" value="Pept_asp_AS"/>
</dbReference>
<evidence type="ECO:0000256" key="3">
    <source>
        <dbReference type="ARBA" id="ARBA00022801"/>
    </source>
</evidence>
<evidence type="ECO:0008006" key="12">
    <source>
        <dbReference type="Google" id="ProtNLM"/>
    </source>
</evidence>
<keyword evidence="7" id="KW-0732">Signal</keyword>
<accession>A0A232F4K0</accession>
<keyword evidence="5" id="KW-0865">Zymogen</keyword>